<dbReference type="Gene3D" id="3.40.30.10">
    <property type="entry name" value="Glutaredoxin"/>
    <property type="match status" value="1"/>
</dbReference>
<dbReference type="AlphaFoldDB" id="A0AAF0E4G5"/>
<accession>A0AAF0E4G5</accession>
<dbReference type="PANTHER" id="PTHR33875">
    <property type="entry name" value="OS09G0542200 PROTEIN"/>
    <property type="match status" value="1"/>
</dbReference>
<sequence length="251" mass="28130">MALPQELQALAIGSVGAPNVLELYVDYLCPFSAKMLTNFHKDVVPLLFGEQAPFKDQLRVVVRPYPQTWHASSPLLHETALAVARISLRDRLALQDPEQNAFWIYSQALMNENHRWFDGPARSKNPDQVRAELAMLAVNVLGEDVRKAKKDAIVELDGQPLGQAVRSWTRVSDEGNEGSKIVPDLKYVVRASAPDTDENRSPERHPCDAYGAYVAEADAVWNGVVEPSISSSFSQEQWQKFLEERVTKAKF</sequence>
<proteinExistence type="predicted"/>
<gene>
    <name evidence="1" type="ORF">MOBT1_001611</name>
</gene>
<dbReference type="PANTHER" id="PTHR33875:SF2">
    <property type="entry name" value="ACR183CP"/>
    <property type="match status" value="1"/>
</dbReference>
<dbReference type="SUPFAM" id="SSF52833">
    <property type="entry name" value="Thioredoxin-like"/>
    <property type="match status" value="1"/>
</dbReference>
<protein>
    <recommendedName>
        <fullName evidence="3">Thioredoxin-like fold domain-containing protein</fullName>
    </recommendedName>
</protein>
<dbReference type="EMBL" id="CP119935">
    <property type="protein sequence ID" value="WFD02923.1"/>
    <property type="molecule type" value="Genomic_DNA"/>
</dbReference>
<reference evidence="1" key="1">
    <citation type="submission" date="2023-03" db="EMBL/GenBank/DDBJ databases">
        <title>Mating type loci evolution in Malassezia.</title>
        <authorList>
            <person name="Coelho M.A."/>
        </authorList>
    </citation>
    <scope>NUCLEOTIDE SEQUENCE</scope>
    <source>
        <strain evidence="1">CBS 7876</strain>
    </source>
</reference>
<organism evidence="1 2">
    <name type="scientific">Malassezia obtusa</name>
    <dbReference type="NCBI Taxonomy" id="76774"/>
    <lineage>
        <taxon>Eukaryota</taxon>
        <taxon>Fungi</taxon>
        <taxon>Dikarya</taxon>
        <taxon>Basidiomycota</taxon>
        <taxon>Ustilaginomycotina</taxon>
        <taxon>Malasseziomycetes</taxon>
        <taxon>Malasseziales</taxon>
        <taxon>Malasseziaceae</taxon>
        <taxon>Malassezia</taxon>
    </lineage>
</organism>
<evidence type="ECO:0000313" key="1">
    <source>
        <dbReference type="EMBL" id="WFD02923.1"/>
    </source>
</evidence>
<evidence type="ECO:0000313" key="2">
    <source>
        <dbReference type="Proteomes" id="UP001214603"/>
    </source>
</evidence>
<dbReference type="InterPro" id="IPR036249">
    <property type="entry name" value="Thioredoxin-like_sf"/>
</dbReference>
<dbReference type="Proteomes" id="UP001214603">
    <property type="component" value="Chromosome 2"/>
</dbReference>
<keyword evidence="2" id="KW-1185">Reference proteome</keyword>
<name>A0AAF0E4G5_9BASI</name>
<evidence type="ECO:0008006" key="3">
    <source>
        <dbReference type="Google" id="ProtNLM"/>
    </source>
</evidence>